<protein>
    <recommendedName>
        <fullName evidence="6">Secreted protein</fullName>
    </recommendedName>
</protein>
<keyword evidence="2" id="KW-1133">Transmembrane helix</keyword>
<feature type="transmembrane region" description="Helical" evidence="2">
    <location>
        <begin position="159"/>
        <end position="179"/>
    </location>
</feature>
<proteinExistence type="predicted"/>
<dbReference type="AlphaFoldDB" id="A0A941BC18"/>
<feature type="chain" id="PRO_5037486792" description="Secreted protein" evidence="3">
    <location>
        <begin position="34"/>
        <end position="188"/>
    </location>
</feature>
<accession>A0A941BC18</accession>
<gene>
    <name evidence="4" type="ORF">J8N05_46235</name>
</gene>
<evidence type="ECO:0000256" key="3">
    <source>
        <dbReference type="SAM" id="SignalP"/>
    </source>
</evidence>
<sequence length="188" mass="18270">MRITQTLVRSGQAVAVAALPLALTAGVPGVAAAAASGIDVTTSGGTVQVTTAACVTRSNGSMGNASLLSSGQANFAQGRQVTLSGTSGSQSAAWSSVTSGTYTVVVVCADGSTAGTQSVTVSPASTPTISATRTPTATASPSRGVMGGMGSTSQDYGTVTYAVGGVLVAAGVGATAWVLRRRSKPNRL</sequence>
<evidence type="ECO:0000313" key="4">
    <source>
        <dbReference type="EMBL" id="MBQ0855566.1"/>
    </source>
</evidence>
<name>A0A941BC18_9ACTN</name>
<keyword evidence="2" id="KW-0472">Membrane</keyword>
<dbReference type="Proteomes" id="UP000677413">
    <property type="component" value="Unassembled WGS sequence"/>
</dbReference>
<evidence type="ECO:0000256" key="1">
    <source>
        <dbReference type="SAM" id="MobiDB-lite"/>
    </source>
</evidence>
<feature type="signal peptide" evidence="3">
    <location>
        <begin position="1"/>
        <end position="33"/>
    </location>
</feature>
<feature type="compositionally biased region" description="Low complexity" evidence="1">
    <location>
        <begin position="118"/>
        <end position="143"/>
    </location>
</feature>
<reference evidence="4 5" key="1">
    <citation type="submission" date="2021-04" db="EMBL/GenBank/DDBJ databases">
        <authorList>
            <person name="Tang X."/>
            <person name="Zhou X."/>
            <person name="Chen X."/>
            <person name="Cernava T."/>
            <person name="Zhang C."/>
        </authorList>
    </citation>
    <scope>NUCLEOTIDE SEQUENCE [LARGE SCALE GENOMIC DNA]</scope>
    <source>
        <strain evidence="4 5">BH-SS-21</strain>
    </source>
</reference>
<comment type="caution">
    <text evidence="4">The sequence shown here is derived from an EMBL/GenBank/DDBJ whole genome shotgun (WGS) entry which is preliminary data.</text>
</comment>
<evidence type="ECO:0000313" key="5">
    <source>
        <dbReference type="Proteomes" id="UP000677413"/>
    </source>
</evidence>
<keyword evidence="2" id="KW-0812">Transmembrane</keyword>
<dbReference type="RefSeq" id="WP_210894012.1">
    <property type="nucleotide sequence ID" value="NZ_JAGPYQ010000002.1"/>
</dbReference>
<keyword evidence="3" id="KW-0732">Signal</keyword>
<evidence type="ECO:0008006" key="6">
    <source>
        <dbReference type="Google" id="ProtNLM"/>
    </source>
</evidence>
<evidence type="ECO:0000256" key="2">
    <source>
        <dbReference type="SAM" id="Phobius"/>
    </source>
</evidence>
<feature type="region of interest" description="Disordered" evidence="1">
    <location>
        <begin position="117"/>
        <end position="146"/>
    </location>
</feature>
<keyword evidence="5" id="KW-1185">Reference proteome</keyword>
<organism evidence="4 5">
    <name type="scientific">Streptomyces liliiviolaceus</name>
    <dbReference type="NCBI Taxonomy" id="2823109"/>
    <lineage>
        <taxon>Bacteria</taxon>
        <taxon>Bacillati</taxon>
        <taxon>Actinomycetota</taxon>
        <taxon>Actinomycetes</taxon>
        <taxon>Kitasatosporales</taxon>
        <taxon>Streptomycetaceae</taxon>
        <taxon>Streptomyces</taxon>
    </lineage>
</organism>
<dbReference type="EMBL" id="JAGPYQ010000002">
    <property type="protein sequence ID" value="MBQ0855566.1"/>
    <property type="molecule type" value="Genomic_DNA"/>
</dbReference>